<dbReference type="InParanoid" id="A0A6L2Q960"/>
<accession>A0A6L2Q960</accession>
<dbReference type="EMBL" id="BLKM01001521">
    <property type="protein sequence ID" value="GFG40102.1"/>
    <property type="molecule type" value="Genomic_DNA"/>
</dbReference>
<dbReference type="GO" id="GO:0003712">
    <property type="term" value="F:transcription coregulator activity"/>
    <property type="evidence" value="ECO:0007669"/>
    <property type="project" value="TreeGrafter"/>
</dbReference>
<evidence type="ECO:0000256" key="1">
    <source>
        <dbReference type="SAM" id="MobiDB-lite"/>
    </source>
</evidence>
<dbReference type="FunCoup" id="A0A6L2Q960">
    <property type="interactions" value="28"/>
</dbReference>
<comment type="caution">
    <text evidence="2">The sequence shown here is derived from an EMBL/GenBank/DDBJ whole genome shotgun (WGS) entry which is preliminary data.</text>
</comment>
<keyword evidence="3" id="KW-1185">Reference proteome</keyword>
<dbReference type="GO" id="GO:0005667">
    <property type="term" value="C:transcription regulator complex"/>
    <property type="evidence" value="ECO:0007669"/>
    <property type="project" value="TreeGrafter"/>
</dbReference>
<evidence type="ECO:0000313" key="2">
    <source>
        <dbReference type="EMBL" id="GFG40102.1"/>
    </source>
</evidence>
<gene>
    <name evidence="2" type="ORF">Cfor_09353</name>
</gene>
<dbReference type="InterPro" id="IPR026094">
    <property type="entry name" value="GPS2"/>
</dbReference>
<feature type="region of interest" description="Disordered" evidence="1">
    <location>
        <begin position="156"/>
        <end position="183"/>
    </location>
</feature>
<evidence type="ECO:0000313" key="3">
    <source>
        <dbReference type="Proteomes" id="UP000502823"/>
    </source>
</evidence>
<name>A0A6L2Q960_COPFO</name>
<sequence>MPAVVVGRPKRSEAMWEALKNHIIRERQKKKQEQEADAEVERQRKERERKQKQDVMTLGETRDQISQLEVRLAQLKDEKHQLFLQLKKVLNEDDNRRRQLVKESNDNMMSMHGYPTVALSGHPQLFLQQNLALPGRPQIYKVAPAHGTQHSLLPPGALKRSRSPSPPPTNYHQGYGYKPGTIQAYSQPKVDDGRRGHECVRAVLWNKNTQYAGSQPFYAPHGPQQVPAATTVSYSPSPAQQTVYTYAGPPYAQAALGAAAAPPRDDTGKQSQHSVYLGQPSRASLAALPPHGQAYVTPLHQSMEHAAQKTGYPSAQEAAEKYYSVAPIRPATHVPLHGGAIPIQQPPQGAKTGGITSGYPIRAQPVPAPPHAPSHVTTGSYQPNVSTPHDTHYPSKVGTQFLACNGKYEVSWRDAKWEQGTHLLVAGVISSMYRGVTSTIPQGMTVPIKRGVKQGDPLSPLWYHIAIDPVVRNIKPFSGRLAYGDWRLKPLAFVNEIVLVAHSAVEAQEMQSRQGDQKSINEWEEGCLLFFMGLVSFSRKIHEHCADAFWVGSSISSFTMKCCADASTAFLAGIIILHCRMS</sequence>
<dbReference type="PANTHER" id="PTHR22654:SF2">
    <property type="entry name" value="G PROTEIN PATHWAY SUPPRESSOR 2"/>
    <property type="match status" value="1"/>
</dbReference>
<dbReference type="OrthoDB" id="10038194at2759"/>
<proteinExistence type="predicted"/>
<dbReference type="Proteomes" id="UP000502823">
    <property type="component" value="Unassembled WGS sequence"/>
</dbReference>
<evidence type="ECO:0008006" key="4">
    <source>
        <dbReference type="Google" id="ProtNLM"/>
    </source>
</evidence>
<organism evidence="2 3">
    <name type="scientific">Coptotermes formosanus</name>
    <name type="common">Formosan subterranean termite</name>
    <dbReference type="NCBI Taxonomy" id="36987"/>
    <lineage>
        <taxon>Eukaryota</taxon>
        <taxon>Metazoa</taxon>
        <taxon>Ecdysozoa</taxon>
        <taxon>Arthropoda</taxon>
        <taxon>Hexapoda</taxon>
        <taxon>Insecta</taxon>
        <taxon>Pterygota</taxon>
        <taxon>Neoptera</taxon>
        <taxon>Polyneoptera</taxon>
        <taxon>Dictyoptera</taxon>
        <taxon>Blattodea</taxon>
        <taxon>Blattoidea</taxon>
        <taxon>Termitoidae</taxon>
        <taxon>Rhinotermitidae</taxon>
        <taxon>Coptotermes</taxon>
    </lineage>
</organism>
<reference evidence="3" key="1">
    <citation type="submission" date="2020-01" db="EMBL/GenBank/DDBJ databases">
        <title>Draft genome sequence of the Termite Coptotermes fromosanus.</title>
        <authorList>
            <person name="Itakura S."/>
            <person name="Yosikawa Y."/>
            <person name="Umezawa K."/>
        </authorList>
    </citation>
    <scope>NUCLEOTIDE SEQUENCE [LARGE SCALE GENOMIC DNA]</scope>
</reference>
<feature type="compositionally biased region" description="Basic and acidic residues" evidence="1">
    <location>
        <begin position="27"/>
        <end position="53"/>
    </location>
</feature>
<protein>
    <recommendedName>
        <fullName evidence="4">Reverse transcriptase domain-containing protein</fullName>
    </recommendedName>
</protein>
<dbReference type="GO" id="GO:0006357">
    <property type="term" value="P:regulation of transcription by RNA polymerase II"/>
    <property type="evidence" value="ECO:0007669"/>
    <property type="project" value="TreeGrafter"/>
</dbReference>
<dbReference type="AlphaFoldDB" id="A0A6L2Q960"/>
<dbReference type="Pfam" id="PF15991">
    <property type="entry name" value="G_path_suppress"/>
    <property type="match status" value="1"/>
</dbReference>
<feature type="region of interest" description="Disordered" evidence="1">
    <location>
        <begin position="27"/>
        <end position="58"/>
    </location>
</feature>
<dbReference type="PANTHER" id="PTHR22654">
    <property type="entry name" value="G PROTEIN PATHWAY SUPPRESSOR 2"/>
    <property type="match status" value="1"/>
</dbReference>